<dbReference type="Pfam" id="PF04782">
    <property type="entry name" value="DUF632"/>
    <property type="match status" value="1"/>
</dbReference>
<reference evidence="4 5" key="1">
    <citation type="submission" date="2021-09" db="EMBL/GenBank/DDBJ databases">
        <title>Genomic insights and catalytic innovation underlie evolution of tropane alkaloids biosynthesis.</title>
        <authorList>
            <person name="Wang Y.-J."/>
            <person name="Tian T."/>
            <person name="Huang J.-P."/>
            <person name="Huang S.-X."/>
        </authorList>
    </citation>
    <scope>NUCLEOTIDE SEQUENCE [LARGE SCALE GENOMIC DNA]</scope>
    <source>
        <strain evidence="4">KIB-2018</strain>
        <tissue evidence="4">Leaf</tissue>
    </source>
</reference>
<dbReference type="InterPro" id="IPR006868">
    <property type="entry name" value="DUF630"/>
</dbReference>
<evidence type="ECO:0000256" key="1">
    <source>
        <dbReference type="SAM" id="MobiDB-lite"/>
    </source>
</evidence>
<dbReference type="Pfam" id="PF04783">
    <property type="entry name" value="DUF630"/>
    <property type="match status" value="1"/>
</dbReference>
<proteinExistence type="predicted"/>
<protein>
    <recommendedName>
        <fullName evidence="6">DUF632 domain-containing protein</fullName>
    </recommendedName>
</protein>
<dbReference type="EMBL" id="JAIWQS010000005">
    <property type="protein sequence ID" value="KAJ8764343.1"/>
    <property type="molecule type" value="Genomic_DNA"/>
</dbReference>
<dbReference type="PANTHER" id="PTHR21450:SF34">
    <property type="entry name" value="DUF632 DOMAIN-CONTAINING PROTEIN"/>
    <property type="match status" value="1"/>
</dbReference>
<dbReference type="Proteomes" id="UP001159364">
    <property type="component" value="Linkage Group LG05"/>
</dbReference>
<feature type="domain" description="DUF632" evidence="2">
    <location>
        <begin position="264"/>
        <end position="571"/>
    </location>
</feature>
<evidence type="ECO:0000259" key="3">
    <source>
        <dbReference type="Pfam" id="PF04783"/>
    </source>
</evidence>
<organism evidence="4 5">
    <name type="scientific">Erythroxylum novogranatense</name>
    <dbReference type="NCBI Taxonomy" id="1862640"/>
    <lineage>
        <taxon>Eukaryota</taxon>
        <taxon>Viridiplantae</taxon>
        <taxon>Streptophyta</taxon>
        <taxon>Embryophyta</taxon>
        <taxon>Tracheophyta</taxon>
        <taxon>Spermatophyta</taxon>
        <taxon>Magnoliopsida</taxon>
        <taxon>eudicotyledons</taxon>
        <taxon>Gunneridae</taxon>
        <taxon>Pentapetalae</taxon>
        <taxon>rosids</taxon>
        <taxon>fabids</taxon>
        <taxon>Malpighiales</taxon>
        <taxon>Erythroxylaceae</taxon>
        <taxon>Erythroxylum</taxon>
    </lineage>
</organism>
<sequence length="715" mass="82110">MGCGLSKQNEADDVVSLCRERKRLLKLAVEKRYGFADGHRMYNQSLHEMATALRLFVARQSSSSSPFLITFPSSSVTDYPNMTPISKPTFLLQRPPEPVKLTTACQPTEFEETSDASRLETQEEEEVLEVDEKEEDSESEDVEKLCNHFYGDEVQAMPMPSPQRGFGWDFFNPFDEMTTKEVNCFSQSCDEDLMAVREKEGVPELEKDIERVTNESEVVHEQNGDVGQNQNMADTKISGDFVDTRLAESKGLRTIDVAANGRELLKALKDVEDHFIRAYDSGFEISRMLEANRVQLNSGLEEIKENSNKLIQSITWNRSASSRSSSRRSLLTSYSTNSSGWTDFKNDLFDYYGMEAGNHALTLERLFAWEKKLYEEVKTGEEARKNYVRKFSKDKHSADVNDLHARITVGIRTVESISNRIRKLRDEELQPQLIELLHGLMRSWKTMSESHQSQNRVMLDVTSFSPHYGKFCNDSHRRATIQLEAAIDNWHSCFATYVSTQKAYIEALFCWLCKFIAPEDELFYRSKFSMPSTQFRGPPLLVTCHKWFVCLQSLPDKAVTYAMKNLGKNIHVLGNQQGEEQQQKRKVDRLAKEIDKRVLVFQREERRILESKLSDQLPESSVRKGIDYLAERKNQLDMFRKSLDAEKVKHLTSMQETQQVTIHGIQTGLSSVFETLIEFSEASTLMYTNLITQNANAKTLDENDMNVSRIGDFVF</sequence>
<evidence type="ECO:0008006" key="6">
    <source>
        <dbReference type="Google" id="ProtNLM"/>
    </source>
</evidence>
<evidence type="ECO:0000259" key="2">
    <source>
        <dbReference type="Pfam" id="PF04782"/>
    </source>
</evidence>
<keyword evidence="5" id="KW-1185">Reference proteome</keyword>
<name>A0AAV8TDY7_9ROSI</name>
<evidence type="ECO:0000313" key="4">
    <source>
        <dbReference type="EMBL" id="KAJ8764343.1"/>
    </source>
</evidence>
<evidence type="ECO:0000313" key="5">
    <source>
        <dbReference type="Proteomes" id="UP001159364"/>
    </source>
</evidence>
<dbReference type="AlphaFoldDB" id="A0AAV8TDY7"/>
<gene>
    <name evidence="4" type="ORF">K2173_006083</name>
</gene>
<accession>A0AAV8TDY7</accession>
<feature type="compositionally biased region" description="Acidic residues" evidence="1">
    <location>
        <begin position="122"/>
        <end position="141"/>
    </location>
</feature>
<comment type="caution">
    <text evidence="4">The sequence shown here is derived from an EMBL/GenBank/DDBJ whole genome shotgun (WGS) entry which is preliminary data.</text>
</comment>
<feature type="domain" description="DUF630" evidence="3">
    <location>
        <begin position="1"/>
        <end position="59"/>
    </location>
</feature>
<dbReference type="InterPro" id="IPR006867">
    <property type="entry name" value="DUF632"/>
</dbReference>
<feature type="region of interest" description="Disordered" evidence="1">
    <location>
        <begin position="108"/>
        <end position="141"/>
    </location>
</feature>
<dbReference type="PANTHER" id="PTHR21450">
    <property type="entry name" value="PROTEIN ALTERED PHOSPHATE STARVATION RESPONSE 1"/>
    <property type="match status" value="1"/>
</dbReference>